<feature type="region of interest" description="Disordered" evidence="1">
    <location>
        <begin position="119"/>
        <end position="145"/>
    </location>
</feature>
<evidence type="ECO:0000313" key="4">
    <source>
        <dbReference type="EMBL" id="MCJ2185927.1"/>
    </source>
</evidence>
<gene>
    <name evidence="4" type="ORF">MTR66_03750</name>
</gene>
<keyword evidence="2" id="KW-1133">Transmembrane helix</keyword>
<keyword evidence="2" id="KW-0812">Transmembrane</keyword>
<feature type="region of interest" description="Disordered" evidence="1">
    <location>
        <begin position="178"/>
        <end position="205"/>
    </location>
</feature>
<evidence type="ECO:0000256" key="1">
    <source>
        <dbReference type="SAM" id="MobiDB-lite"/>
    </source>
</evidence>
<sequence length="205" mass="21543">MAVALPSKGRLRRCLAELRKARDGAAIVEFALAAPVFLMALIGIFDVGYMAYATAVLHGAVQQAGRSSSLETGDTSAADAYVTGVVQTVLPGAKVTTSRKSYFDFSNIARPEAWNDANNNGRCDNGESYTDENDNGQWDADVGKSGNGGASDVVVYTVDVTYDPIFPNPFLDGSNGKRSLSASTVKKNQPFANQNALGSSAGTCD</sequence>
<dbReference type="Pfam" id="PF07811">
    <property type="entry name" value="TadE"/>
    <property type="match status" value="1"/>
</dbReference>
<keyword evidence="2" id="KW-0472">Membrane</keyword>
<name>A0ABT0BLK1_9SPHN</name>
<feature type="domain" description="TadE-like" evidence="3">
    <location>
        <begin position="24"/>
        <end position="66"/>
    </location>
</feature>
<dbReference type="Proteomes" id="UP001202281">
    <property type="component" value="Unassembled WGS sequence"/>
</dbReference>
<accession>A0ABT0BLK1</accession>
<organism evidence="4 5">
    <name type="scientific">Novosphingobium beihaiensis</name>
    <dbReference type="NCBI Taxonomy" id="2930389"/>
    <lineage>
        <taxon>Bacteria</taxon>
        <taxon>Pseudomonadati</taxon>
        <taxon>Pseudomonadota</taxon>
        <taxon>Alphaproteobacteria</taxon>
        <taxon>Sphingomonadales</taxon>
        <taxon>Sphingomonadaceae</taxon>
        <taxon>Novosphingobium</taxon>
    </lineage>
</organism>
<evidence type="ECO:0000259" key="3">
    <source>
        <dbReference type="Pfam" id="PF07811"/>
    </source>
</evidence>
<comment type="caution">
    <text evidence="4">The sequence shown here is derived from an EMBL/GenBank/DDBJ whole genome shotgun (WGS) entry which is preliminary data.</text>
</comment>
<dbReference type="InterPro" id="IPR012495">
    <property type="entry name" value="TadE-like_dom"/>
</dbReference>
<evidence type="ECO:0000313" key="5">
    <source>
        <dbReference type="Proteomes" id="UP001202281"/>
    </source>
</evidence>
<evidence type="ECO:0000256" key="2">
    <source>
        <dbReference type="SAM" id="Phobius"/>
    </source>
</evidence>
<protein>
    <submittedName>
        <fullName evidence="4">Pilus assembly protein</fullName>
    </submittedName>
</protein>
<dbReference type="EMBL" id="JALHLG010000005">
    <property type="protein sequence ID" value="MCJ2185927.1"/>
    <property type="molecule type" value="Genomic_DNA"/>
</dbReference>
<feature type="transmembrane region" description="Helical" evidence="2">
    <location>
        <begin position="27"/>
        <end position="52"/>
    </location>
</feature>
<dbReference type="RefSeq" id="WP_243918066.1">
    <property type="nucleotide sequence ID" value="NZ_JALHLG010000005.1"/>
</dbReference>
<proteinExistence type="predicted"/>
<keyword evidence="5" id="KW-1185">Reference proteome</keyword>
<reference evidence="4 5" key="1">
    <citation type="submission" date="2022-04" db="EMBL/GenBank/DDBJ databases">
        <title>Identification of a novel bacterium isolated from mangrove sediments.</title>
        <authorList>
            <person name="Pan X."/>
        </authorList>
    </citation>
    <scope>NUCLEOTIDE SEQUENCE [LARGE SCALE GENOMIC DNA]</scope>
    <source>
        <strain evidence="4 5">B2638</strain>
    </source>
</reference>